<evidence type="ECO:0000256" key="1">
    <source>
        <dbReference type="ARBA" id="ARBA00000085"/>
    </source>
</evidence>
<proteinExistence type="predicted"/>
<dbReference type="Gene3D" id="3.30.565.10">
    <property type="entry name" value="Histidine kinase-like ATPase, C-terminal domain"/>
    <property type="match status" value="1"/>
</dbReference>
<keyword evidence="4" id="KW-0808">Transferase</keyword>
<comment type="caution">
    <text evidence="11">The sequence shown here is derived from an EMBL/GenBank/DDBJ whole genome shotgun (WGS) entry which is preliminary data.</text>
</comment>
<dbReference type="SMART" id="SM00387">
    <property type="entry name" value="HATPase_c"/>
    <property type="match status" value="1"/>
</dbReference>
<dbReference type="AlphaFoldDB" id="A0A850RJ07"/>
<protein>
    <recommendedName>
        <fullName evidence="2">histidine kinase</fullName>
        <ecNumber evidence="2">2.7.13.3</ecNumber>
    </recommendedName>
</protein>
<dbReference type="GO" id="GO:0000156">
    <property type="term" value="F:phosphorelay response regulator activity"/>
    <property type="evidence" value="ECO:0007669"/>
    <property type="project" value="TreeGrafter"/>
</dbReference>
<sequence length="468" mass="50656">MSWITMLYGTMAVVASTLAGIYLAAWVAQRDDGAYLMFVLLAVSMCGVAVTEFLMLQAQTLEEYVLATRLWHVPLWSGVCALVGLAHWRLRPRFSWVGWLAVALRTLALVANFLSESSLHYVVPTGIDHVWLFGEPLSMATGAPNPWMLLGQVSNLLLLVFIIDGGVCAWRRGERQRALSLALGLLIPVALGAIQSVLVYWGFVQMPVMIAPLLLFMAVAMGYELSDGLLRAARAEREVRSMDASLSELSASLAHELNQPLAVILTNAEAAQSLLRRTQPDLTEVSAILADIVDADRRAADLIRRIRALHDRGEPEREPLSVNDAIKRVLGLIGSELDEQGVTISLSLAADLPSVQADGILIDQVLLNLLSNAAEAVADNSPHDRRLSVTTFSHSNGVSIEIADNGCGAADPRRIFNAFHSTKPGRLGMGLAIVRSVVKSHGGRVWAESATGRGTTIYLSLPRDCPSS</sequence>
<dbReference type="RefSeq" id="WP_176975779.1">
    <property type="nucleotide sequence ID" value="NZ_JABZEO010000004.1"/>
</dbReference>
<keyword evidence="12" id="KW-1185">Reference proteome</keyword>
<evidence type="ECO:0000256" key="5">
    <source>
        <dbReference type="ARBA" id="ARBA00022741"/>
    </source>
</evidence>
<dbReference type="Pfam" id="PF02518">
    <property type="entry name" value="HATPase_c"/>
    <property type="match status" value="1"/>
</dbReference>
<dbReference type="Gene3D" id="1.10.287.130">
    <property type="match status" value="1"/>
</dbReference>
<accession>A0A850RJ07</accession>
<keyword evidence="9" id="KW-1133">Transmembrane helix</keyword>
<evidence type="ECO:0000256" key="7">
    <source>
        <dbReference type="ARBA" id="ARBA00022840"/>
    </source>
</evidence>
<name>A0A850RJ07_9GAMM</name>
<comment type="catalytic activity">
    <reaction evidence="1">
        <text>ATP + protein L-histidine = ADP + protein N-phospho-L-histidine.</text>
        <dbReference type="EC" id="2.7.13.3"/>
    </reaction>
</comment>
<dbReference type="Pfam" id="PF00512">
    <property type="entry name" value="HisKA"/>
    <property type="match status" value="1"/>
</dbReference>
<dbReference type="InterPro" id="IPR036097">
    <property type="entry name" value="HisK_dim/P_sf"/>
</dbReference>
<keyword evidence="5" id="KW-0547">Nucleotide-binding</keyword>
<keyword evidence="9" id="KW-0812">Transmembrane</keyword>
<dbReference type="InterPro" id="IPR036890">
    <property type="entry name" value="HATPase_C_sf"/>
</dbReference>
<dbReference type="InterPro" id="IPR003661">
    <property type="entry name" value="HisK_dim/P_dom"/>
</dbReference>
<dbReference type="InterPro" id="IPR004358">
    <property type="entry name" value="Sig_transdc_His_kin-like_C"/>
</dbReference>
<dbReference type="InterPro" id="IPR003594">
    <property type="entry name" value="HATPase_dom"/>
</dbReference>
<keyword evidence="9" id="KW-0472">Membrane</keyword>
<organism evidence="11 12">
    <name type="scientific">Allochromatium humboldtianum</name>
    <dbReference type="NCBI Taxonomy" id="504901"/>
    <lineage>
        <taxon>Bacteria</taxon>
        <taxon>Pseudomonadati</taxon>
        <taxon>Pseudomonadota</taxon>
        <taxon>Gammaproteobacteria</taxon>
        <taxon>Chromatiales</taxon>
        <taxon>Chromatiaceae</taxon>
        <taxon>Allochromatium</taxon>
    </lineage>
</organism>
<dbReference type="SUPFAM" id="SSF47384">
    <property type="entry name" value="Homodimeric domain of signal transducing histidine kinase"/>
    <property type="match status" value="1"/>
</dbReference>
<dbReference type="CDD" id="cd00082">
    <property type="entry name" value="HisKA"/>
    <property type="match status" value="1"/>
</dbReference>
<keyword evidence="8" id="KW-0902">Two-component regulatory system</keyword>
<feature type="transmembrane region" description="Helical" evidence="9">
    <location>
        <begin position="209"/>
        <end position="230"/>
    </location>
</feature>
<dbReference type="GO" id="GO:0030295">
    <property type="term" value="F:protein kinase activator activity"/>
    <property type="evidence" value="ECO:0007669"/>
    <property type="project" value="TreeGrafter"/>
</dbReference>
<reference evidence="11 12" key="1">
    <citation type="submission" date="2020-06" db="EMBL/GenBank/DDBJ databases">
        <title>Whole-genome sequence of Allochromatium humboldtianum DSM 21881, type strain.</title>
        <authorList>
            <person name="Kyndt J.A."/>
            <person name="Meyer T.E."/>
        </authorList>
    </citation>
    <scope>NUCLEOTIDE SEQUENCE [LARGE SCALE GENOMIC DNA]</scope>
    <source>
        <strain evidence="11 12">DSM 21881</strain>
    </source>
</reference>
<feature type="domain" description="Histidine kinase" evidence="10">
    <location>
        <begin position="252"/>
        <end position="465"/>
    </location>
</feature>
<evidence type="ECO:0000256" key="3">
    <source>
        <dbReference type="ARBA" id="ARBA00022553"/>
    </source>
</evidence>
<dbReference type="PROSITE" id="PS50109">
    <property type="entry name" value="HIS_KIN"/>
    <property type="match status" value="1"/>
</dbReference>
<dbReference type="InterPro" id="IPR005467">
    <property type="entry name" value="His_kinase_dom"/>
</dbReference>
<feature type="transmembrane region" description="Helical" evidence="9">
    <location>
        <begin position="70"/>
        <end position="88"/>
    </location>
</feature>
<evidence type="ECO:0000313" key="11">
    <source>
        <dbReference type="EMBL" id="NVZ09003.1"/>
    </source>
</evidence>
<feature type="transmembrane region" description="Helical" evidence="9">
    <location>
        <begin position="147"/>
        <end position="170"/>
    </location>
</feature>
<dbReference type="PANTHER" id="PTHR42878:SF7">
    <property type="entry name" value="SENSOR HISTIDINE KINASE GLRK"/>
    <property type="match status" value="1"/>
</dbReference>
<dbReference type="EC" id="2.7.13.3" evidence="2"/>
<dbReference type="GO" id="GO:0005524">
    <property type="term" value="F:ATP binding"/>
    <property type="evidence" value="ECO:0007669"/>
    <property type="project" value="UniProtKB-KW"/>
</dbReference>
<evidence type="ECO:0000256" key="9">
    <source>
        <dbReference type="SAM" id="Phobius"/>
    </source>
</evidence>
<feature type="transmembrane region" description="Helical" evidence="9">
    <location>
        <begin position="35"/>
        <end position="58"/>
    </location>
</feature>
<keyword evidence="7" id="KW-0067">ATP-binding</keyword>
<dbReference type="PANTHER" id="PTHR42878">
    <property type="entry name" value="TWO-COMPONENT HISTIDINE KINASE"/>
    <property type="match status" value="1"/>
</dbReference>
<feature type="transmembrane region" description="Helical" evidence="9">
    <location>
        <begin position="95"/>
        <end position="114"/>
    </location>
</feature>
<evidence type="ECO:0000259" key="10">
    <source>
        <dbReference type="PROSITE" id="PS50109"/>
    </source>
</evidence>
<dbReference type="SUPFAM" id="SSF55874">
    <property type="entry name" value="ATPase domain of HSP90 chaperone/DNA topoisomerase II/histidine kinase"/>
    <property type="match status" value="1"/>
</dbReference>
<dbReference type="GO" id="GO:0007234">
    <property type="term" value="P:osmosensory signaling via phosphorelay pathway"/>
    <property type="evidence" value="ECO:0007669"/>
    <property type="project" value="TreeGrafter"/>
</dbReference>
<evidence type="ECO:0000313" key="12">
    <source>
        <dbReference type="Proteomes" id="UP000592294"/>
    </source>
</evidence>
<feature type="transmembrane region" description="Helical" evidence="9">
    <location>
        <begin position="6"/>
        <end position="28"/>
    </location>
</feature>
<dbReference type="GO" id="GO:0000155">
    <property type="term" value="F:phosphorelay sensor kinase activity"/>
    <property type="evidence" value="ECO:0007669"/>
    <property type="project" value="InterPro"/>
</dbReference>
<evidence type="ECO:0000256" key="8">
    <source>
        <dbReference type="ARBA" id="ARBA00023012"/>
    </source>
</evidence>
<evidence type="ECO:0000256" key="2">
    <source>
        <dbReference type="ARBA" id="ARBA00012438"/>
    </source>
</evidence>
<keyword evidence="3" id="KW-0597">Phosphoprotein</keyword>
<dbReference type="PRINTS" id="PR00344">
    <property type="entry name" value="BCTRLSENSOR"/>
</dbReference>
<dbReference type="EMBL" id="JABZEO010000004">
    <property type="protein sequence ID" value="NVZ09003.1"/>
    <property type="molecule type" value="Genomic_DNA"/>
</dbReference>
<evidence type="ECO:0000256" key="6">
    <source>
        <dbReference type="ARBA" id="ARBA00022777"/>
    </source>
</evidence>
<keyword evidence="6" id="KW-0418">Kinase</keyword>
<dbReference type="Proteomes" id="UP000592294">
    <property type="component" value="Unassembled WGS sequence"/>
</dbReference>
<feature type="transmembrane region" description="Helical" evidence="9">
    <location>
        <begin position="182"/>
        <end position="203"/>
    </location>
</feature>
<dbReference type="InterPro" id="IPR050351">
    <property type="entry name" value="BphY/WalK/GraS-like"/>
</dbReference>
<gene>
    <name evidence="11" type="ORF">HW932_06985</name>
</gene>
<evidence type="ECO:0000256" key="4">
    <source>
        <dbReference type="ARBA" id="ARBA00022679"/>
    </source>
</evidence>
<dbReference type="SMART" id="SM00388">
    <property type="entry name" value="HisKA"/>
    <property type="match status" value="1"/>
</dbReference>